<evidence type="ECO:0000313" key="1">
    <source>
        <dbReference type="EMBL" id="ANY88569.1"/>
    </source>
</evidence>
<dbReference type="RefSeq" id="WP_070092095.1">
    <property type="nucleotide sequence ID" value="NZ_CP016634.1"/>
</dbReference>
<protein>
    <submittedName>
        <fullName evidence="1">Uncharacterized protein</fullName>
    </submittedName>
</protein>
<proteinExistence type="predicted"/>
<gene>
    <name evidence="1" type="ORF">IEC33019_3036</name>
</gene>
<accession>A0A1B2F8E4</accession>
<reference evidence="1" key="1">
    <citation type="submission" date="2016-07" db="EMBL/GenBank/DDBJ databases">
        <title>New class B carbapenemase carried by novel plasmid in Pseudomonas putida enviromental strain in eastern Amazonia.</title>
        <authorList>
            <person name="Souza C.O."/>
            <person name="Lima K.V."/>
            <person name="Brasiliense D.M."/>
            <person name="Perez-Chaparro P.J."/>
            <person name="Mamizuka E.M."/>
            <person name="Lima M.O."/>
            <person name="Lima L.N."/>
            <person name="McCulloch J.A."/>
        </authorList>
    </citation>
    <scope>NUCLEOTIDE SEQUENCE [LARGE SCALE GENOMIC DNA]</scope>
    <source>
        <strain evidence="1">IEC33019</strain>
    </source>
</reference>
<dbReference type="AlphaFoldDB" id="A0A1B2F8E4"/>
<sequence length="136" mass="15193">MDHVDDQTRHKIRDWQIRRLEIKDLMAAHPERVLELSKVLDQMEEEHERILGEAEVIAGSEQGVVAQGALSVELNVSADSARDLRKLLEMALYELDGMLEADHPEARSYPGGMSGSLGVYEYTLTVAKASGPRHVD</sequence>
<dbReference type="EMBL" id="CP016634">
    <property type="protein sequence ID" value="ANY88569.1"/>
    <property type="molecule type" value="Genomic_DNA"/>
</dbReference>
<name>A0A1B2F8E4_PSEPU</name>
<organism evidence="1">
    <name type="scientific">Pseudomonas putida</name>
    <name type="common">Arthrobacter siderocapsulatus</name>
    <dbReference type="NCBI Taxonomy" id="303"/>
    <lineage>
        <taxon>Bacteria</taxon>
        <taxon>Pseudomonadati</taxon>
        <taxon>Pseudomonadota</taxon>
        <taxon>Gammaproteobacteria</taxon>
        <taxon>Pseudomonadales</taxon>
        <taxon>Pseudomonadaceae</taxon>
        <taxon>Pseudomonas</taxon>
    </lineage>
</organism>